<dbReference type="InterPro" id="IPR029026">
    <property type="entry name" value="tRNA_m1G_MTases_N"/>
</dbReference>
<evidence type="ECO:0000256" key="4">
    <source>
        <dbReference type="ARBA" id="ARBA00022691"/>
    </source>
</evidence>
<protein>
    <recommendedName>
        <fullName evidence="6">Putative tRNA (cytidine(34)-2'-O)-methyltransferase</fullName>
        <ecNumber evidence="6">2.1.1.207</ecNumber>
    </recommendedName>
    <alternativeName>
        <fullName evidence="6">tRNA (cytidine/uridine-2'-O-)-methyltransferase</fullName>
    </alternativeName>
</protein>
<feature type="region of interest" description="Disordered" evidence="7">
    <location>
        <begin position="1"/>
        <end position="22"/>
    </location>
</feature>
<keyword evidence="2 6" id="KW-0489">Methyltransferase</keyword>
<dbReference type="PANTHER" id="PTHR42971:SF1">
    <property type="entry name" value="TRNA (CYTIDINE(34)-2'-O)-METHYLTRANSFERASE"/>
    <property type="match status" value="1"/>
</dbReference>
<accession>A0A4P2VIG6</accession>
<feature type="domain" description="tRNA/rRNA methyltransferase SpoU type" evidence="8">
    <location>
        <begin position="75"/>
        <end position="217"/>
    </location>
</feature>
<comment type="catalytic activity">
    <reaction evidence="6">
        <text>cytidine(34) in tRNA + S-adenosyl-L-methionine = 2'-O-methylcytidine(34) in tRNA + S-adenosyl-L-homocysteine + H(+)</text>
        <dbReference type="Rhea" id="RHEA:43084"/>
        <dbReference type="Rhea" id="RHEA-COMP:10331"/>
        <dbReference type="Rhea" id="RHEA-COMP:10332"/>
        <dbReference type="ChEBI" id="CHEBI:15378"/>
        <dbReference type="ChEBI" id="CHEBI:57856"/>
        <dbReference type="ChEBI" id="CHEBI:59789"/>
        <dbReference type="ChEBI" id="CHEBI:74495"/>
        <dbReference type="ChEBI" id="CHEBI:82748"/>
        <dbReference type="EC" id="2.1.1.207"/>
    </reaction>
</comment>
<keyword evidence="10" id="KW-1185">Reference proteome</keyword>
<dbReference type="InterPro" id="IPR029028">
    <property type="entry name" value="Alpha/beta_knot_MTases"/>
</dbReference>
<dbReference type="Proteomes" id="UP000291236">
    <property type="component" value="Chromosome"/>
</dbReference>
<evidence type="ECO:0000313" key="10">
    <source>
        <dbReference type="Proteomes" id="UP000291236"/>
    </source>
</evidence>
<feature type="binding site" evidence="6">
    <location>
        <position position="196"/>
    </location>
    <ligand>
        <name>S-adenosyl-L-methionine</name>
        <dbReference type="ChEBI" id="CHEBI:59789"/>
    </ligand>
</feature>
<evidence type="ECO:0000256" key="6">
    <source>
        <dbReference type="HAMAP-Rule" id="MF_01885"/>
    </source>
</evidence>
<dbReference type="GO" id="GO:0141098">
    <property type="term" value="F:tRNA (cytidine(34)-2'-O)-methyltransferase activity"/>
    <property type="evidence" value="ECO:0007669"/>
    <property type="project" value="RHEA"/>
</dbReference>
<evidence type="ECO:0000259" key="8">
    <source>
        <dbReference type="Pfam" id="PF00588"/>
    </source>
</evidence>
<dbReference type="EMBL" id="AP019368">
    <property type="protein sequence ID" value="BBH52903.1"/>
    <property type="molecule type" value="Genomic_DNA"/>
</dbReference>
<name>A0A4P2VIG6_FLUSA</name>
<reference evidence="9 10" key="1">
    <citation type="submission" date="2018-12" db="EMBL/GenBank/DDBJ databases">
        <title>Rubrispira sanarue gen. nov., sp., nov., a member of the order Silvanigrellales, isolated from a brackish lake in Hamamatsu Japan.</title>
        <authorList>
            <person name="Maejima Y."/>
            <person name="Iino T."/>
            <person name="Muraguchi Y."/>
            <person name="Fukuda K."/>
            <person name="Nojiri H."/>
            <person name="Ohkuma M."/>
            <person name="Moriuchi R."/>
            <person name="Dohra H."/>
            <person name="Kimbara K."/>
            <person name="Shintani M."/>
        </authorList>
    </citation>
    <scope>NUCLEOTIDE SEQUENCE [LARGE SCALE GENOMIC DNA]</scope>
    <source>
        <strain evidence="9 10">RF1110005</strain>
    </source>
</reference>
<dbReference type="KEGG" id="sbf:JCM31447_13460"/>
<dbReference type="GO" id="GO:0005737">
    <property type="term" value="C:cytoplasm"/>
    <property type="evidence" value="ECO:0007669"/>
    <property type="project" value="UniProtKB-SubCell"/>
</dbReference>
<gene>
    <name evidence="9" type="ORF">JCM31447_13460</name>
</gene>
<dbReference type="HAMAP" id="MF_01885">
    <property type="entry name" value="tRNA_methyltr_TrmL"/>
    <property type="match status" value="1"/>
</dbReference>
<keyword evidence="5 6" id="KW-0819">tRNA processing</keyword>
<dbReference type="GO" id="GO:0003723">
    <property type="term" value="F:RNA binding"/>
    <property type="evidence" value="ECO:0007669"/>
    <property type="project" value="InterPro"/>
</dbReference>
<evidence type="ECO:0000256" key="5">
    <source>
        <dbReference type="ARBA" id="ARBA00022694"/>
    </source>
</evidence>
<dbReference type="EC" id="2.1.1.207" evidence="6"/>
<dbReference type="Pfam" id="PF00588">
    <property type="entry name" value="SpoU_methylase"/>
    <property type="match status" value="1"/>
</dbReference>
<dbReference type="PANTHER" id="PTHR42971">
    <property type="entry name" value="TRNA (CYTIDINE(34)-2'-O)-METHYLTRANSFERASE"/>
    <property type="match status" value="1"/>
</dbReference>
<comment type="similarity">
    <text evidence="6">Belongs to the class IV-like SAM-binding methyltransferase superfamily. RNA methyltransferase TrmH family. TrmL subfamily.</text>
</comment>
<dbReference type="InterPro" id="IPR016914">
    <property type="entry name" value="TrmL"/>
</dbReference>
<evidence type="ECO:0000256" key="1">
    <source>
        <dbReference type="ARBA" id="ARBA00022490"/>
    </source>
</evidence>
<comment type="function">
    <text evidence="6">Could methylate the ribose at the nucleotide 34 wobble position in tRNA.</text>
</comment>
<dbReference type="GO" id="GO:0002130">
    <property type="term" value="P:wobble position ribose methylation"/>
    <property type="evidence" value="ECO:0007669"/>
    <property type="project" value="TreeGrafter"/>
</dbReference>
<dbReference type="GO" id="GO:0141102">
    <property type="term" value="F:tRNA (5-carboxymethylaminomethyluridine(34)-2'-O)-methyltransferase activity"/>
    <property type="evidence" value="ECO:0007669"/>
    <property type="project" value="RHEA"/>
</dbReference>
<dbReference type="CDD" id="cd18094">
    <property type="entry name" value="SpoU-like_TrmL"/>
    <property type="match status" value="1"/>
</dbReference>
<evidence type="ECO:0000256" key="2">
    <source>
        <dbReference type="ARBA" id="ARBA00022603"/>
    </source>
</evidence>
<comment type="subcellular location">
    <subcellularLocation>
        <location evidence="6">Cytoplasm</location>
    </subcellularLocation>
</comment>
<comment type="catalytic activity">
    <reaction evidence="6">
        <text>5-carboxymethylaminomethyluridine(34) in tRNA(Leu) + S-adenosyl-L-methionine = 5-carboxymethylaminomethyl-2'-O-methyluridine(34) in tRNA(Leu) + S-adenosyl-L-homocysteine + H(+)</text>
        <dbReference type="Rhea" id="RHEA:43088"/>
        <dbReference type="Rhea" id="RHEA-COMP:10333"/>
        <dbReference type="Rhea" id="RHEA-COMP:10334"/>
        <dbReference type="ChEBI" id="CHEBI:15378"/>
        <dbReference type="ChEBI" id="CHEBI:57856"/>
        <dbReference type="ChEBI" id="CHEBI:59789"/>
        <dbReference type="ChEBI" id="CHEBI:74508"/>
        <dbReference type="ChEBI" id="CHEBI:74511"/>
        <dbReference type="EC" id="2.1.1.207"/>
    </reaction>
</comment>
<keyword evidence="1 6" id="KW-0963">Cytoplasm</keyword>
<feature type="binding site" evidence="6">
    <location>
        <position position="205"/>
    </location>
    <ligand>
        <name>S-adenosyl-L-methionine</name>
        <dbReference type="ChEBI" id="CHEBI:59789"/>
    </ligand>
</feature>
<sequence>MPHNISKTQIKRNAKLQKSQEEKEEYTGKLAYKLGESLTEDDNLVPAKCPELSFEKSGYLEPLCRDELIKYHPEVVLYCPQIPQNTGTIARLCAAFSCTLHLIEPMGFHITEKALRRAGLDYWEHVNVYVHKSFKDFLKTRSNRRLIFIETGGTETPIDFAFQPGDLLVFGAETFGIPNDIMEKEIEKKNGYKLTIPMFNRGVRSLNLANTVSIVVYVALAKLAHSINL</sequence>
<dbReference type="Gene3D" id="3.40.1280.10">
    <property type="match status" value="1"/>
</dbReference>
<dbReference type="RefSeq" id="WP_130607778.1">
    <property type="nucleotide sequence ID" value="NZ_AP019368.1"/>
</dbReference>
<dbReference type="AlphaFoldDB" id="A0A4P2VIG6"/>
<dbReference type="OrthoDB" id="5292526at2"/>
<evidence type="ECO:0000256" key="3">
    <source>
        <dbReference type="ARBA" id="ARBA00022679"/>
    </source>
</evidence>
<keyword evidence="3 6" id="KW-0808">Transferase</keyword>
<evidence type="ECO:0000313" key="9">
    <source>
        <dbReference type="EMBL" id="BBH52903.1"/>
    </source>
</evidence>
<keyword evidence="4 6" id="KW-0949">S-adenosyl-L-methionine</keyword>
<dbReference type="SUPFAM" id="SSF75217">
    <property type="entry name" value="alpha/beta knot"/>
    <property type="match status" value="1"/>
</dbReference>
<proteinExistence type="inferred from homology"/>
<feature type="binding site" evidence="6">
    <location>
        <position position="149"/>
    </location>
    <ligand>
        <name>S-adenosyl-L-methionine</name>
        <dbReference type="ChEBI" id="CHEBI:59789"/>
    </ligand>
</feature>
<organism evidence="9 10">
    <name type="scientific">Fluviispira sanaruensis</name>
    <dbReference type="NCBI Taxonomy" id="2493639"/>
    <lineage>
        <taxon>Bacteria</taxon>
        <taxon>Pseudomonadati</taxon>
        <taxon>Bdellovibrionota</taxon>
        <taxon>Oligoflexia</taxon>
        <taxon>Silvanigrellales</taxon>
        <taxon>Silvanigrellaceae</taxon>
        <taxon>Fluviispira</taxon>
    </lineage>
</organism>
<feature type="binding site" evidence="6">
    <location>
        <position position="171"/>
    </location>
    <ligand>
        <name>S-adenosyl-L-methionine</name>
        <dbReference type="ChEBI" id="CHEBI:59789"/>
    </ligand>
</feature>
<dbReference type="InterPro" id="IPR001537">
    <property type="entry name" value="SpoU_MeTrfase"/>
</dbReference>
<evidence type="ECO:0000256" key="7">
    <source>
        <dbReference type="SAM" id="MobiDB-lite"/>
    </source>
</evidence>